<evidence type="ECO:0008006" key="3">
    <source>
        <dbReference type="Google" id="ProtNLM"/>
    </source>
</evidence>
<sequence>MNGTVDSEAKKRWEAILRSVFRRASYDEAFRSMCLTSPGEMLKKFYGVELDSDSIRFAETDEHGALKLPPLAKIRLEEGDLKIVSDGDEMRLARYENWGSESISDLYRQARYENWGSE</sequence>
<keyword evidence="2" id="KW-1185">Reference proteome</keyword>
<evidence type="ECO:0000313" key="2">
    <source>
        <dbReference type="Proteomes" id="UP001149822"/>
    </source>
</evidence>
<name>A0ABT4J8P4_9RHOB</name>
<dbReference type="Proteomes" id="UP001149822">
    <property type="component" value="Unassembled WGS sequence"/>
</dbReference>
<accession>A0ABT4J8P4</accession>
<organism evidence="1 2">
    <name type="scientific">Paracoccus benzoatiresistens</name>
    <dbReference type="NCBI Taxonomy" id="2997341"/>
    <lineage>
        <taxon>Bacteria</taxon>
        <taxon>Pseudomonadati</taxon>
        <taxon>Pseudomonadota</taxon>
        <taxon>Alphaproteobacteria</taxon>
        <taxon>Rhodobacterales</taxon>
        <taxon>Paracoccaceae</taxon>
        <taxon>Paracoccus</taxon>
    </lineage>
</organism>
<protein>
    <recommendedName>
        <fullName evidence="3">SpoVT-AbrB domain-containing protein</fullName>
    </recommendedName>
</protein>
<comment type="caution">
    <text evidence="1">The sequence shown here is derived from an EMBL/GenBank/DDBJ whole genome shotgun (WGS) entry which is preliminary data.</text>
</comment>
<gene>
    <name evidence="1" type="ORF">OU682_17995</name>
</gene>
<evidence type="ECO:0000313" key="1">
    <source>
        <dbReference type="EMBL" id="MCZ0963501.1"/>
    </source>
</evidence>
<proteinExistence type="predicted"/>
<reference evidence="1" key="1">
    <citation type="submission" date="2022-12" db="EMBL/GenBank/DDBJ databases">
        <title>Paracoccus sp. EF6 isolated from a lake water.</title>
        <authorList>
            <person name="Liu H."/>
        </authorList>
    </citation>
    <scope>NUCLEOTIDE SEQUENCE</scope>
    <source>
        <strain evidence="1">EF6</strain>
    </source>
</reference>
<dbReference type="EMBL" id="JAPTYD010000040">
    <property type="protein sequence ID" value="MCZ0963501.1"/>
    <property type="molecule type" value="Genomic_DNA"/>
</dbReference>
<dbReference type="RefSeq" id="WP_268943589.1">
    <property type="nucleotide sequence ID" value="NZ_JAPTYD010000040.1"/>
</dbReference>